<feature type="transmembrane region" description="Helical" evidence="7">
    <location>
        <begin position="12"/>
        <end position="32"/>
    </location>
</feature>
<dbReference type="AlphaFoldDB" id="A0A916VF92"/>
<feature type="transmembrane region" description="Helical" evidence="7">
    <location>
        <begin position="193"/>
        <end position="217"/>
    </location>
</feature>
<dbReference type="NCBIfam" id="TIGR00797">
    <property type="entry name" value="matE"/>
    <property type="match status" value="1"/>
</dbReference>
<feature type="transmembrane region" description="Helical" evidence="7">
    <location>
        <begin position="320"/>
        <end position="337"/>
    </location>
</feature>
<dbReference type="RefSeq" id="WP_200965406.1">
    <property type="nucleotide sequence ID" value="NZ_BMAQ01000003.1"/>
</dbReference>
<sequence>MTALTKKQNTKNLTLFALTWPIFIEMSLHMLMGMVDTFMLSQYSDEAVAAVGVANQIINMTNILFNFVAMGTSILVAQAIGASDMDRAHRVAGTSLVLNLFIGIALSIILLLINEPALRLIGIEEALLPLGKSYLGIIGGFMFIQSLLLTMSAVLKSHGYTRDTMNITLVMNIISVIGNYIVIFGPFGLPVLGVTGVAIVTVICRIIALISMTVLLYRKVKLPFIREIFRPVKKLVVDLLKIGVPSASENLAFNLMNIVMTGFIATIGTAALVTRVYTMNLLWFVMLLSLSVGQGTQILVARMVGAGQIEPAYKRGLRSLYIGMTSSFIMAVIFNLIGEPLFRIFTDDPEVVALGLMILKISIILEAGRAFNIILIASLRAVGDVQFPVYMAIISMWGICVPLGYLLGLHFGLGLFGIFIAFTVDEWTRGLCMLWRWRRRKWMRDLLFRASQANNRASSADA</sequence>
<dbReference type="PIRSF" id="PIRSF006603">
    <property type="entry name" value="DinF"/>
    <property type="match status" value="1"/>
</dbReference>
<name>A0A916VF92_9BACL</name>
<keyword evidence="3" id="KW-1003">Cell membrane</keyword>
<evidence type="ECO:0000256" key="5">
    <source>
        <dbReference type="ARBA" id="ARBA00022989"/>
    </source>
</evidence>
<feature type="transmembrane region" description="Helical" evidence="7">
    <location>
        <begin position="357"/>
        <end position="377"/>
    </location>
</feature>
<dbReference type="GO" id="GO:0005886">
    <property type="term" value="C:plasma membrane"/>
    <property type="evidence" value="ECO:0007669"/>
    <property type="project" value="UniProtKB-SubCell"/>
</dbReference>
<feature type="transmembrane region" description="Helical" evidence="7">
    <location>
        <begin position="280"/>
        <end position="300"/>
    </location>
</feature>
<keyword evidence="9" id="KW-1185">Reference proteome</keyword>
<evidence type="ECO:0000256" key="7">
    <source>
        <dbReference type="SAM" id="Phobius"/>
    </source>
</evidence>
<feature type="transmembrane region" description="Helical" evidence="7">
    <location>
        <begin position="389"/>
        <end position="407"/>
    </location>
</feature>
<dbReference type="PANTHER" id="PTHR42925">
    <property type="entry name" value="MULTIDRUG AND TOXIN EFFLUX PROTEIN MATE FAMILY"/>
    <property type="match status" value="1"/>
</dbReference>
<evidence type="ECO:0000256" key="3">
    <source>
        <dbReference type="ARBA" id="ARBA00022475"/>
    </source>
</evidence>
<organism evidence="8 9">
    <name type="scientific">Insulibacter thermoxylanivorax</name>
    <dbReference type="NCBI Taxonomy" id="2749268"/>
    <lineage>
        <taxon>Bacteria</taxon>
        <taxon>Bacillati</taxon>
        <taxon>Bacillota</taxon>
        <taxon>Bacilli</taxon>
        <taxon>Bacillales</taxon>
        <taxon>Paenibacillaceae</taxon>
        <taxon>Insulibacter</taxon>
    </lineage>
</organism>
<keyword evidence="5 7" id="KW-1133">Transmembrane helix</keyword>
<reference evidence="8" key="2">
    <citation type="journal article" date="2021" name="Data Brief">
        <title>Draft genome sequence data of the facultative, thermophilic, xylanolytic bacterium Paenibacillus sp. strain DA-C8.</title>
        <authorList>
            <person name="Chhe C."/>
            <person name="Uke A."/>
            <person name="Baramee S."/>
            <person name="Ungkulpasvich U."/>
            <person name="Tachaapaikoon C."/>
            <person name="Pason P."/>
            <person name="Waeonukul R."/>
            <person name="Ratanakhanokchai K."/>
            <person name="Kosugi A."/>
        </authorList>
    </citation>
    <scope>NUCLEOTIDE SEQUENCE</scope>
    <source>
        <strain evidence="8">DA-C8</strain>
    </source>
</reference>
<keyword evidence="4 7" id="KW-0812">Transmembrane</keyword>
<dbReference type="InterPro" id="IPR002528">
    <property type="entry name" value="MATE_fam"/>
</dbReference>
<dbReference type="InterPro" id="IPR048279">
    <property type="entry name" value="MdtK-like"/>
</dbReference>
<keyword evidence="6 7" id="KW-0472">Membrane</keyword>
<dbReference type="PANTHER" id="PTHR42925:SF1">
    <property type="entry name" value="VIRULENCE FACTOR MVIN"/>
    <property type="match status" value="1"/>
</dbReference>
<dbReference type="Pfam" id="PF01554">
    <property type="entry name" value="MatE"/>
    <property type="match status" value="2"/>
</dbReference>
<reference evidence="8" key="1">
    <citation type="submission" date="2020-08" db="EMBL/GenBank/DDBJ databases">
        <authorList>
            <person name="Uke A."/>
            <person name="Chhe C."/>
            <person name="Baramee S."/>
            <person name="Kosugi A."/>
        </authorList>
    </citation>
    <scope>NUCLEOTIDE SEQUENCE</scope>
    <source>
        <strain evidence="8">DA-C8</strain>
    </source>
</reference>
<dbReference type="CDD" id="cd13134">
    <property type="entry name" value="MATE_like_8"/>
    <property type="match status" value="1"/>
</dbReference>
<evidence type="ECO:0000256" key="4">
    <source>
        <dbReference type="ARBA" id="ARBA00022692"/>
    </source>
</evidence>
<feature type="transmembrane region" description="Helical" evidence="7">
    <location>
        <begin position="63"/>
        <end position="82"/>
    </location>
</feature>
<evidence type="ECO:0000256" key="1">
    <source>
        <dbReference type="ARBA" id="ARBA00004651"/>
    </source>
</evidence>
<evidence type="ECO:0000256" key="2">
    <source>
        <dbReference type="ARBA" id="ARBA00022448"/>
    </source>
</evidence>
<feature type="transmembrane region" description="Helical" evidence="7">
    <location>
        <begin position="251"/>
        <end position="274"/>
    </location>
</feature>
<dbReference type="EMBL" id="BMAQ01000003">
    <property type="protein sequence ID" value="GFR37116.1"/>
    <property type="molecule type" value="Genomic_DNA"/>
</dbReference>
<dbReference type="GO" id="GO:0042910">
    <property type="term" value="F:xenobiotic transmembrane transporter activity"/>
    <property type="evidence" value="ECO:0007669"/>
    <property type="project" value="InterPro"/>
</dbReference>
<evidence type="ECO:0000313" key="8">
    <source>
        <dbReference type="EMBL" id="GFR37116.1"/>
    </source>
</evidence>
<dbReference type="Proteomes" id="UP000654993">
    <property type="component" value="Unassembled WGS sequence"/>
</dbReference>
<keyword evidence="2" id="KW-0813">Transport</keyword>
<evidence type="ECO:0000313" key="9">
    <source>
        <dbReference type="Proteomes" id="UP000654993"/>
    </source>
</evidence>
<evidence type="ECO:0000256" key="6">
    <source>
        <dbReference type="ARBA" id="ARBA00023136"/>
    </source>
</evidence>
<comment type="caution">
    <text evidence="8">The sequence shown here is derived from an EMBL/GenBank/DDBJ whole genome shotgun (WGS) entry which is preliminary data.</text>
</comment>
<feature type="transmembrane region" description="Helical" evidence="7">
    <location>
        <begin position="413"/>
        <end position="435"/>
    </location>
</feature>
<feature type="transmembrane region" description="Helical" evidence="7">
    <location>
        <begin position="94"/>
        <end position="113"/>
    </location>
</feature>
<proteinExistence type="predicted"/>
<feature type="transmembrane region" description="Helical" evidence="7">
    <location>
        <begin position="167"/>
        <end position="187"/>
    </location>
</feature>
<gene>
    <name evidence="8" type="primary">yisQ</name>
    <name evidence="8" type="ORF">PRECH8_04120</name>
</gene>
<accession>A0A916VF92</accession>
<protein>
    <submittedName>
        <fullName evidence="8">Transporter YisQ</fullName>
    </submittedName>
</protein>
<comment type="subcellular location">
    <subcellularLocation>
        <location evidence="1">Cell membrane</location>
        <topology evidence="1">Multi-pass membrane protein</topology>
    </subcellularLocation>
</comment>
<dbReference type="GO" id="GO:0015297">
    <property type="term" value="F:antiporter activity"/>
    <property type="evidence" value="ECO:0007669"/>
    <property type="project" value="InterPro"/>
</dbReference>
<feature type="transmembrane region" description="Helical" evidence="7">
    <location>
        <begin position="133"/>
        <end position="155"/>
    </location>
</feature>
<dbReference type="InterPro" id="IPR047135">
    <property type="entry name" value="YsiQ"/>
</dbReference>